<dbReference type="PROSITE" id="PS50075">
    <property type="entry name" value="CARRIER"/>
    <property type="match status" value="1"/>
</dbReference>
<evidence type="ECO:0000313" key="4">
    <source>
        <dbReference type="EMBL" id="GHE96944.1"/>
    </source>
</evidence>
<evidence type="ECO:0000313" key="5">
    <source>
        <dbReference type="Proteomes" id="UP000608024"/>
    </source>
</evidence>
<keyword evidence="2" id="KW-0597">Phosphoprotein</keyword>
<proteinExistence type="predicted"/>
<sequence length="103" mass="10614">MSQLLLDRVADDVVAALETGLAPAGEHSRLYEDLGLDSLMLMQLVHLLQERRPALGELPLDDLASHMADVGALTALLRTTTATATAGAGSTAGAGGTHPERAA</sequence>
<dbReference type="Gene3D" id="1.10.1200.10">
    <property type="entry name" value="ACP-like"/>
    <property type="match status" value="1"/>
</dbReference>
<accession>A0A919E0B6</accession>
<protein>
    <recommendedName>
        <fullName evidence="3">Carrier domain-containing protein</fullName>
    </recommendedName>
</protein>
<dbReference type="RefSeq" id="WP_190140415.1">
    <property type="nucleotide sequence ID" value="NZ_BNBT01000221.1"/>
</dbReference>
<dbReference type="InterPro" id="IPR006162">
    <property type="entry name" value="Ppantetheine_attach_site"/>
</dbReference>
<keyword evidence="5" id="KW-1185">Reference proteome</keyword>
<dbReference type="SUPFAM" id="SSF47336">
    <property type="entry name" value="ACP-like"/>
    <property type="match status" value="1"/>
</dbReference>
<evidence type="ECO:0000256" key="1">
    <source>
        <dbReference type="ARBA" id="ARBA00022450"/>
    </source>
</evidence>
<comment type="caution">
    <text evidence="4">The sequence shown here is derived from an EMBL/GenBank/DDBJ whole genome shotgun (WGS) entry which is preliminary data.</text>
</comment>
<dbReference type="Pfam" id="PF00550">
    <property type="entry name" value="PP-binding"/>
    <property type="match status" value="1"/>
</dbReference>
<name>A0A919E0B6_9ACTN</name>
<reference evidence="4" key="1">
    <citation type="journal article" date="2014" name="Int. J. Syst. Evol. Microbiol.">
        <title>Complete genome sequence of Corynebacterium casei LMG S-19264T (=DSM 44701T), isolated from a smear-ripened cheese.</title>
        <authorList>
            <consortium name="US DOE Joint Genome Institute (JGI-PGF)"/>
            <person name="Walter F."/>
            <person name="Albersmeier A."/>
            <person name="Kalinowski J."/>
            <person name="Ruckert C."/>
        </authorList>
    </citation>
    <scope>NUCLEOTIDE SEQUENCE</scope>
    <source>
        <strain evidence="4">JCM 4784</strain>
    </source>
</reference>
<dbReference type="InterPro" id="IPR036736">
    <property type="entry name" value="ACP-like_sf"/>
</dbReference>
<reference evidence="4" key="2">
    <citation type="submission" date="2020-09" db="EMBL/GenBank/DDBJ databases">
        <authorList>
            <person name="Sun Q."/>
            <person name="Ohkuma M."/>
        </authorList>
    </citation>
    <scope>NUCLEOTIDE SEQUENCE</scope>
    <source>
        <strain evidence="4">JCM 4784</strain>
    </source>
</reference>
<dbReference type="EMBL" id="BNBT01000221">
    <property type="protein sequence ID" value="GHE96944.1"/>
    <property type="molecule type" value="Genomic_DNA"/>
</dbReference>
<gene>
    <name evidence="4" type="ORF">GCM10018785_72030</name>
</gene>
<evidence type="ECO:0000256" key="2">
    <source>
        <dbReference type="ARBA" id="ARBA00022553"/>
    </source>
</evidence>
<organism evidence="4 5">
    <name type="scientific">Streptomyces longispororuber</name>
    <dbReference type="NCBI Taxonomy" id="68230"/>
    <lineage>
        <taxon>Bacteria</taxon>
        <taxon>Bacillati</taxon>
        <taxon>Actinomycetota</taxon>
        <taxon>Actinomycetes</taxon>
        <taxon>Kitasatosporales</taxon>
        <taxon>Streptomycetaceae</taxon>
        <taxon>Streptomyces</taxon>
    </lineage>
</organism>
<keyword evidence="1" id="KW-0596">Phosphopantetheine</keyword>
<dbReference type="AlphaFoldDB" id="A0A919E0B6"/>
<dbReference type="Proteomes" id="UP000608024">
    <property type="component" value="Unassembled WGS sequence"/>
</dbReference>
<dbReference type="InterPro" id="IPR009081">
    <property type="entry name" value="PP-bd_ACP"/>
</dbReference>
<dbReference type="PROSITE" id="PS00012">
    <property type="entry name" value="PHOSPHOPANTETHEINE"/>
    <property type="match status" value="1"/>
</dbReference>
<evidence type="ECO:0000259" key="3">
    <source>
        <dbReference type="PROSITE" id="PS50075"/>
    </source>
</evidence>
<feature type="domain" description="Carrier" evidence="3">
    <location>
        <begin position="3"/>
        <end position="81"/>
    </location>
</feature>